<dbReference type="InParanoid" id="E9GKX1"/>
<reference evidence="1 2" key="1">
    <citation type="journal article" date="2011" name="Science">
        <title>The ecoresponsive genome of Daphnia pulex.</title>
        <authorList>
            <person name="Colbourne J.K."/>
            <person name="Pfrender M.E."/>
            <person name="Gilbert D."/>
            <person name="Thomas W.K."/>
            <person name="Tucker A."/>
            <person name="Oakley T.H."/>
            <person name="Tokishita S."/>
            <person name="Aerts A."/>
            <person name="Arnold G.J."/>
            <person name="Basu M.K."/>
            <person name="Bauer D.J."/>
            <person name="Caceres C.E."/>
            <person name="Carmel L."/>
            <person name="Casola C."/>
            <person name="Choi J.H."/>
            <person name="Detter J.C."/>
            <person name="Dong Q."/>
            <person name="Dusheyko S."/>
            <person name="Eads B.D."/>
            <person name="Frohlich T."/>
            <person name="Geiler-Samerotte K.A."/>
            <person name="Gerlach D."/>
            <person name="Hatcher P."/>
            <person name="Jogdeo S."/>
            <person name="Krijgsveld J."/>
            <person name="Kriventseva E.V."/>
            <person name="Kultz D."/>
            <person name="Laforsch C."/>
            <person name="Lindquist E."/>
            <person name="Lopez J."/>
            <person name="Manak J.R."/>
            <person name="Muller J."/>
            <person name="Pangilinan J."/>
            <person name="Patwardhan R.P."/>
            <person name="Pitluck S."/>
            <person name="Pritham E.J."/>
            <person name="Rechtsteiner A."/>
            <person name="Rho M."/>
            <person name="Rogozin I.B."/>
            <person name="Sakarya O."/>
            <person name="Salamov A."/>
            <person name="Schaack S."/>
            <person name="Shapiro H."/>
            <person name="Shiga Y."/>
            <person name="Skalitzky C."/>
            <person name="Smith Z."/>
            <person name="Souvorov A."/>
            <person name="Sung W."/>
            <person name="Tang Z."/>
            <person name="Tsuchiya D."/>
            <person name="Tu H."/>
            <person name="Vos H."/>
            <person name="Wang M."/>
            <person name="Wolf Y.I."/>
            <person name="Yamagata H."/>
            <person name="Yamada T."/>
            <person name="Ye Y."/>
            <person name="Shaw J.R."/>
            <person name="Andrews J."/>
            <person name="Crease T.J."/>
            <person name="Tang H."/>
            <person name="Lucas S.M."/>
            <person name="Robertson H.M."/>
            <person name="Bork P."/>
            <person name="Koonin E.V."/>
            <person name="Zdobnov E.M."/>
            <person name="Grigoriev I.V."/>
            <person name="Lynch M."/>
            <person name="Boore J.L."/>
        </authorList>
    </citation>
    <scope>NUCLEOTIDE SEQUENCE [LARGE SCALE GENOMIC DNA]</scope>
</reference>
<evidence type="ECO:0000313" key="1">
    <source>
        <dbReference type="EMBL" id="EFX79755.1"/>
    </source>
</evidence>
<protein>
    <submittedName>
        <fullName evidence="1">Uncharacterized protein</fullName>
    </submittedName>
</protein>
<dbReference type="KEGG" id="dpx:DAPPUDRAFT_103968"/>
<sequence length="114" mass="12980">MLPSTSRFQKLNNIHLTCTMFFKGPYKIWNFTVAICSLTSNCADLCWNVNVHYTKMNPEACRFGKHAVQHIQIPEAESHLTCATFFKGPFKMWNFTVAICSLSSNCADLCCECQ</sequence>
<keyword evidence="2" id="KW-1185">Reference proteome</keyword>
<dbReference type="AlphaFoldDB" id="E9GKX1"/>
<accession>E9GKX1</accession>
<evidence type="ECO:0000313" key="2">
    <source>
        <dbReference type="Proteomes" id="UP000000305"/>
    </source>
</evidence>
<name>E9GKX1_DAPPU</name>
<gene>
    <name evidence="1" type="ORF">DAPPUDRAFT_103968</name>
</gene>
<dbReference type="Proteomes" id="UP000000305">
    <property type="component" value="Unassembled WGS sequence"/>
</dbReference>
<proteinExistence type="predicted"/>
<organism evidence="1 2">
    <name type="scientific">Daphnia pulex</name>
    <name type="common">Water flea</name>
    <dbReference type="NCBI Taxonomy" id="6669"/>
    <lineage>
        <taxon>Eukaryota</taxon>
        <taxon>Metazoa</taxon>
        <taxon>Ecdysozoa</taxon>
        <taxon>Arthropoda</taxon>
        <taxon>Crustacea</taxon>
        <taxon>Branchiopoda</taxon>
        <taxon>Diplostraca</taxon>
        <taxon>Cladocera</taxon>
        <taxon>Anomopoda</taxon>
        <taxon>Daphniidae</taxon>
        <taxon>Daphnia</taxon>
    </lineage>
</organism>
<dbReference type="EMBL" id="GL732550">
    <property type="protein sequence ID" value="EFX79755.1"/>
    <property type="molecule type" value="Genomic_DNA"/>
</dbReference>
<dbReference type="PhylomeDB" id="E9GKX1"/>
<dbReference type="HOGENOM" id="CLU_2123513_0_0_1"/>